<evidence type="ECO:0000313" key="1">
    <source>
        <dbReference type="EMBL" id="GFY88939.1"/>
    </source>
</evidence>
<dbReference type="Proteomes" id="UP000585474">
    <property type="component" value="Unassembled WGS sequence"/>
</dbReference>
<dbReference type="EMBL" id="BJWL01000006">
    <property type="protein sequence ID" value="GFY88939.1"/>
    <property type="molecule type" value="Genomic_DNA"/>
</dbReference>
<gene>
    <name evidence="1" type="ORF">Acr_06g0008790</name>
</gene>
<proteinExistence type="predicted"/>
<keyword evidence="2" id="KW-1185">Reference proteome</keyword>
<accession>A0A7J0ESG5</accession>
<dbReference type="AlphaFoldDB" id="A0A7J0ESG5"/>
<reference evidence="1 2" key="1">
    <citation type="submission" date="2019-07" db="EMBL/GenBank/DDBJ databases">
        <title>De Novo Assembly of kiwifruit Actinidia rufa.</title>
        <authorList>
            <person name="Sugita-Konishi S."/>
            <person name="Sato K."/>
            <person name="Mori E."/>
            <person name="Abe Y."/>
            <person name="Kisaki G."/>
            <person name="Hamano K."/>
            <person name="Suezawa K."/>
            <person name="Otani M."/>
            <person name="Fukuda T."/>
            <person name="Manabe T."/>
            <person name="Gomi K."/>
            <person name="Tabuchi M."/>
            <person name="Akimitsu K."/>
            <person name="Kataoka I."/>
        </authorList>
    </citation>
    <scope>NUCLEOTIDE SEQUENCE [LARGE SCALE GENOMIC DNA]</scope>
    <source>
        <strain evidence="2">cv. Fuchu</strain>
    </source>
</reference>
<comment type="caution">
    <text evidence="1">The sequence shown here is derived from an EMBL/GenBank/DDBJ whole genome shotgun (WGS) entry which is preliminary data.</text>
</comment>
<protein>
    <submittedName>
        <fullName evidence="1">Uncharacterized protein</fullName>
    </submittedName>
</protein>
<evidence type="ECO:0000313" key="2">
    <source>
        <dbReference type="Proteomes" id="UP000585474"/>
    </source>
</evidence>
<name>A0A7J0ESG5_9ERIC</name>
<sequence length="88" mass="9098">MINFCGDDGGCFVMCGWWCGWGAQVDHSGDGEAVAGGGWGGGRTGDAGGEIMAVMLDLGVAGDVGRGLQRNFNLSLFPKGEFHFGIQL</sequence>
<organism evidence="1 2">
    <name type="scientific">Actinidia rufa</name>
    <dbReference type="NCBI Taxonomy" id="165716"/>
    <lineage>
        <taxon>Eukaryota</taxon>
        <taxon>Viridiplantae</taxon>
        <taxon>Streptophyta</taxon>
        <taxon>Embryophyta</taxon>
        <taxon>Tracheophyta</taxon>
        <taxon>Spermatophyta</taxon>
        <taxon>Magnoliopsida</taxon>
        <taxon>eudicotyledons</taxon>
        <taxon>Gunneridae</taxon>
        <taxon>Pentapetalae</taxon>
        <taxon>asterids</taxon>
        <taxon>Ericales</taxon>
        <taxon>Actinidiaceae</taxon>
        <taxon>Actinidia</taxon>
    </lineage>
</organism>